<feature type="transmembrane region" description="Helical" evidence="2">
    <location>
        <begin position="27"/>
        <end position="46"/>
    </location>
</feature>
<dbReference type="Gene3D" id="1.20.1250.20">
    <property type="entry name" value="MFS general substrate transporter like domains"/>
    <property type="match status" value="1"/>
</dbReference>
<evidence type="ECO:0000313" key="3">
    <source>
        <dbReference type="EMBL" id="GLJ59493.1"/>
    </source>
</evidence>
<reference evidence="3" key="1">
    <citation type="submission" date="2022-12" db="EMBL/GenBank/DDBJ databases">
        <title>Chromosome-Level Genome Assembly of Japanese Cedar (Cryptomeriajaponica D. Don).</title>
        <authorList>
            <person name="Fujino T."/>
            <person name="Yamaguchi K."/>
            <person name="Yokoyama T."/>
            <person name="Hamanaka T."/>
            <person name="Harazono Y."/>
            <person name="Kamada H."/>
            <person name="Kobayashi W."/>
            <person name="Ujino-Ihara T."/>
            <person name="Uchiyama K."/>
            <person name="Matsumoto A."/>
            <person name="Izuno A."/>
            <person name="Tsumura Y."/>
            <person name="Toyoda A."/>
            <person name="Shigenobu S."/>
            <person name="Moriguchi Y."/>
            <person name="Ueno S."/>
            <person name="Kasahara M."/>
        </authorList>
    </citation>
    <scope>NUCLEOTIDE SEQUENCE</scope>
</reference>
<keyword evidence="4" id="KW-1185">Reference proteome</keyword>
<feature type="transmembrane region" description="Helical" evidence="2">
    <location>
        <begin position="251"/>
        <end position="273"/>
    </location>
</feature>
<dbReference type="PANTHER" id="PTHR11388:SF76">
    <property type="entry name" value="SOLUTE CARRIER ORGANIC ANION TRANSPORTER FAMILY MEMBER"/>
    <property type="match status" value="1"/>
</dbReference>
<dbReference type="EMBL" id="BSEH01000972">
    <property type="protein sequence ID" value="GLJ59493.1"/>
    <property type="molecule type" value="Genomic_DNA"/>
</dbReference>
<protein>
    <recommendedName>
        <fullName evidence="5">Solute carrier organic anion transporter family member</fullName>
    </recommendedName>
</protein>
<feature type="transmembrane region" description="Helical" evidence="2">
    <location>
        <begin position="363"/>
        <end position="380"/>
    </location>
</feature>
<evidence type="ECO:0000313" key="4">
    <source>
        <dbReference type="Proteomes" id="UP001234787"/>
    </source>
</evidence>
<accession>A0AAD3NUH0</accession>
<keyword evidence="2" id="KW-0472">Membrane</keyword>
<dbReference type="InterPro" id="IPR036259">
    <property type="entry name" value="MFS_trans_sf"/>
</dbReference>
<dbReference type="GO" id="GO:0016020">
    <property type="term" value="C:membrane"/>
    <property type="evidence" value="ECO:0007669"/>
    <property type="project" value="InterPro"/>
</dbReference>
<dbReference type="Proteomes" id="UP001234787">
    <property type="component" value="Unassembled WGS sequence"/>
</dbReference>
<feature type="transmembrane region" description="Helical" evidence="2">
    <location>
        <begin position="400"/>
        <end position="417"/>
    </location>
</feature>
<name>A0AAD3NUH0_CRYJA</name>
<dbReference type="AlphaFoldDB" id="A0AAD3NUH0"/>
<feature type="transmembrane region" description="Helical" evidence="2">
    <location>
        <begin position="96"/>
        <end position="118"/>
    </location>
</feature>
<dbReference type="PANTHER" id="PTHR11388">
    <property type="entry name" value="ORGANIC ANION TRANSPORTER"/>
    <property type="match status" value="1"/>
</dbReference>
<dbReference type="Pfam" id="PF03137">
    <property type="entry name" value="OATP"/>
    <property type="match status" value="1"/>
</dbReference>
<keyword evidence="2" id="KW-1133">Transmembrane helix</keyword>
<evidence type="ECO:0000256" key="1">
    <source>
        <dbReference type="ARBA" id="ARBA00023157"/>
    </source>
</evidence>
<gene>
    <name evidence="3" type="ORF">SUGI_1511150</name>
</gene>
<dbReference type="GO" id="GO:0043252">
    <property type="term" value="P:sodium-independent organic anion transport"/>
    <property type="evidence" value="ECO:0007669"/>
    <property type="project" value="TreeGrafter"/>
</dbReference>
<sequence>MRDVMKLRSNPDEIGIGAKLKKMFFSIYSYSIIYALFGVLSLSYHACFNSSLSTLEKRYHFSSSTGGLIMITDNIATVLTNLFIGYYGKTAHKPRWMAIGCVVTGLSVMITSLPYFIYGPAQESDLELAGNMTLLSKSKNGDQMCLSSFQKEDCSQMGATKLMTAVAVSCFAISNFFRGFGTSIYFTYGTPYLDDNVSKAKMPSFFAFIFAGRILGAPIGFYLSSVALKYYENPFGRPAGLVDTDPRWIGAWWIGFLVSGTLMLLLAIPLAFFPREFKKNLNKKEQELPINGDQANHSEGVQLVERGKGGDIAAFEGDLEIQTTNNSVAKEQKKPDLSLSEMPAEIIAIITNPIIICQMMGNLFRGIGIIGYFVFQTKYLEAQFRQSASKASLVSGTTGFLAKIFGVLFGGVLISVCRPGPRALHNLYILC</sequence>
<feature type="transmembrane region" description="Helical" evidence="2">
    <location>
        <begin position="165"/>
        <end position="186"/>
    </location>
</feature>
<keyword evidence="1" id="KW-1015">Disulfide bond</keyword>
<feature type="transmembrane region" description="Helical" evidence="2">
    <location>
        <begin position="206"/>
        <end position="231"/>
    </location>
</feature>
<dbReference type="InterPro" id="IPR004156">
    <property type="entry name" value="OATP"/>
</dbReference>
<evidence type="ECO:0000256" key="2">
    <source>
        <dbReference type="SAM" id="Phobius"/>
    </source>
</evidence>
<dbReference type="SUPFAM" id="SSF103473">
    <property type="entry name" value="MFS general substrate transporter"/>
    <property type="match status" value="1"/>
</dbReference>
<comment type="caution">
    <text evidence="3">The sequence shown here is derived from an EMBL/GenBank/DDBJ whole genome shotgun (WGS) entry which is preliminary data.</text>
</comment>
<organism evidence="3 4">
    <name type="scientific">Cryptomeria japonica</name>
    <name type="common">Japanese cedar</name>
    <name type="synonym">Cupressus japonica</name>
    <dbReference type="NCBI Taxonomy" id="3369"/>
    <lineage>
        <taxon>Eukaryota</taxon>
        <taxon>Viridiplantae</taxon>
        <taxon>Streptophyta</taxon>
        <taxon>Embryophyta</taxon>
        <taxon>Tracheophyta</taxon>
        <taxon>Spermatophyta</taxon>
        <taxon>Pinopsida</taxon>
        <taxon>Pinidae</taxon>
        <taxon>Conifers II</taxon>
        <taxon>Cupressales</taxon>
        <taxon>Cupressaceae</taxon>
        <taxon>Cryptomeria</taxon>
    </lineage>
</organism>
<dbReference type="GO" id="GO:0015347">
    <property type="term" value="F:sodium-independent organic anion transmembrane transporter activity"/>
    <property type="evidence" value="ECO:0007669"/>
    <property type="project" value="TreeGrafter"/>
</dbReference>
<feature type="transmembrane region" description="Helical" evidence="2">
    <location>
        <begin position="66"/>
        <end position="84"/>
    </location>
</feature>
<proteinExistence type="predicted"/>
<keyword evidence="2" id="KW-0812">Transmembrane</keyword>
<evidence type="ECO:0008006" key="5">
    <source>
        <dbReference type="Google" id="ProtNLM"/>
    </source>
</evidence>